<comment type="caution">
    <text evidence="1">The sequence shown here is derived from an EMBL/GenBank/DDBJ whole genome shotgun (WGS) entry which is preliminary data.</text>
</comment>
<dbReference type="Proteomes" id="UP000225706">
    <property type="component" value="Unassembled WGS sequence"/>
</dbReference>
<reference evidence="2" key="1">
    <citation type="journal article" date="2017" name="bioRxiv">
        <title>Comparative analysis of the genomes of Stylophora pistillata and Acropora digitifera provides evidence for extensive differences between species of corals.</title>
        <authorList>
            <person name="Voolstra C.R."/>
            <person name="Li Y."/>
            <person name="Liew Y.J."/>
            <person name="Baumgarten S."/>
            <person name="Zoccola D."/>
            <person name="Flot J.-F."/>
            <person name="Tambutte S."/>
            <person name="Allemand D."/>
            <person name="Aranda M."/>
        </authorList>
    </citation>
    <scope>NUCLEOTIDE SEQUENCE [LARGE SCALE GENOMIC DNA]</scope>
</reference>
<dbReference type="EMBL" id="LSMT01000023">
    <property type="protein sequence ID" value="PFX32444.1"/>
    <property type="molecule type" value="Genomic_DNA"/>
</dbReference>
<dbReference type="AlphaFoldDB" id="A0A2B4SP44"/>
<organism evidence="1 2">
    <name type="scientific">Stylophora pistillata</name>
    <name type="common">Smooth cauliflower coral</name>
    <dbReference type="NCBI Taxonomy" id="50429"/>
    <lineage>
        <taxon>Eukaryota</taxon>
        <taxon>Metazoa</taxon>
        <taxon>Cnidaria</taxon>
        <taxon>Anthozoa</taxon>
        <taxon>Hexacorallia</taxon>
        <taxon>Scleractinia</taxon>
        <taxon>Astrocoeniina</taxon>
        <taxon>Pocilloporidae</taxon>
        <taxon>Stylophora</taxon>
    </lineage>
</organism>
<keyword evidence="2" id="KW-1185">Reference proteome</keyword>
<sequence>MKFPRDNKPVLDAKPPCLHWFNGEKGVLHVAIGADGAPFGKDDTATAYLVSILNLLNRVESCNDNHLLMGANCAEDTPLMKQYTKHLVQEMELMEGAKVTTDQGHVVEFRFQLIPSDMKWVSSMSGELNNCAIYFSPFANVNQTNKVTIGGSISGPKETWQPWDYKRRIEVAEKVEKFKAKLKDPVGKQRAEAEPLHNTNNAWQQWFSALLTLAMLCTDQAKLKTATAVLDLPNTSPVVAFLNCVRGTAKCGRLYNSFNRWFSEKRKKGVSFSYRFTGLESKRFSWNFTYLIQELLKINNLSSGPMVKLHTLAFTLVKIGDAAAIYSRVDVNKQQVEHLKILGQHYFTANRLLLSGVNPTVWTLRYAILYHTDQLLEKLGFGLGLNSMQGREAKHIKLAKYVENTCNVKKSIRWWIVFCDEFVCLLWLREMDPFSVS</sequence>
<protein>
    <submittedName>
        <fullName evidence="1">Uncharacterized protein</fullName>
    </submittedName>
</protein>
<proteinExistence type="predicted"/>
<accession>A0A2B4SP44</accession>
<gene>
    <name evidence="1" type="ORF">AWC38_SpisGene2724</name>
</gene>
<evidence type="ECO:0000313" key="1">
    <source>
        <dbReference type="EMBL" id="PFX32444.1"/>
    </source>
</evidence>
<evidence type="ECO:0000313" key="2">
    <source>
        <dbReference type="Proteomes" id="UP000225706"/>
    </source>
</evidence>
<dbReference type="OrthoDB" id="5986888at2759"/>
<name>A0A2B4SP44_STYPI</name>